<evidence type="ECO:0000313" key="2">
    <source>
        <dbReference type="Proteomes" id="UP000443423"/>
    </source>
</evidence>
<dbReference type="PANTHER" id="PTHR10151">
    <property type="entry name" value="ECTONUCLEOTIDE PYROPHOSPHATASE/PHOSPHODIESTERASE"/>
    <property type="match status" value="1"/>
</dbReference>
<dbReference type="OrthoDB" id="33550at2157"/>
<dbReference type="Gene3D" id="3.40.720.10">
    <property type="entry name" value="Alkaline Phosphatase, subunit A"/>
    <property type="match status" value="1"/>
</dbReference>
<dbReference type="InterPro" id="IPR002591">
    <property type="entry name" value="Phosphodiest/P_Trfase"/>
</dbReference>
<organism evidence="1 2">
    <name type="scientific">Haloferax marinum</name>
    <dbReference type="NCBI Taxonomy" id="2666143"/>
    <lineage>
        <taxon>Archaea</taxon>
        <taxon>Methanobacteriati</taxon>
        <taxon>Methanobacteriota</taxon>
        <taxon>Stenosarchaea group</taxon>
        <taxon>Halobacteria</taxon>
        <taxon>Halobacteriales</taxon>
        <taxon>Haloferacaceae</taxon>
        <taxon>Haloferax</taxon>
    </lineage>
</organism>
<dbReference type="Pfam" id="PF01663">
    <property type="entry name" value="Phosphodiest"/>
    <property type="match status" value="1"/>
</dbReference>
<sequence>MNNSRIGEMNTLLVGLDAACFPVLEPLFDDGELPTLHKIFSAGVAAPLESQIPPWTASAWPSLYTGMNPGKHGVFDFLTFDGYDWTVINGSHIRERTLWELLDYHGYSSVVVNTPVTHPCRAFDGALIPGYTAPENPKCHPEGILDDVREAIGEYRVYPRDPSPDDSAASETYCELIRMRGEAFRYLVDRFEPDFGFIQFQQTDTVFHERPGDLDSVRDIYVEVDKQLEAILDAYQPKNVLVVSDHGIGEYTGYDFRVNEYLRRHGFVKSVNGGKGMPTWASVRDSKLRAGIESESVEPTVGVKLMQLVARTGLTSQRLGALLRRLGLDEFVTSRISSEIISAGTQQVDFENSLAYMRSRTELGIRINLEGREPHGVVSESEYESVRQELIKLLSSATDPDGNPVFDEVSPRETYFDGPKESDAVDVVTIPRDFDQFLSAVLTETVFGEPTEPWNHKLHGIVAAVGEDIDTEAHLEDAHLFDIAPTVLATFGLEADERMDGTVLPIVESVGTAAYPALDPAEVTMTTDSNVEERLANLGYIE</sequence>
<name>A0A6A8GBN1_9EURY</name>
<protein>
    <submittedName>
        <fullName evidence="1">Phosphodiesterase</fullName>
    </submittedName>
</protein>
<dbReference type="GO" id="GO:0016787">
    <property type="term" value="F:hydrolase activity"/>
    <property type="evidence" value="ECO:0007669"/>
    <property type="project" value="UniProtKB-ARBA"/>
</dbReference>
<proteinExistence type="predicted"/>
<dbReference type="SUPFAM" id="SSF53649">
    <property type="entry name" value="Alkaline phosphatase-like"/>
    <property type="match status" value="1"/>
</dbReference>
<comment type="caution">
    <text evidence="1">The sequence shown here is derived from an EMBL/GenBank/DDBJ whole genome shotgun (WGS) entry which is preliminary data.</text>
</comment>
<evidence type="ECO:0000313" key="1">
    <source>
        <dbReference type="EMBL" id="MRW98165.1"/>
    </source>
</evidence>
<dbReference type="InterPro" id="IPR017850">
    <property type="entry name" value="Alkaline_phosphatase_core_sf"/>
</dbReference>
<reference evidence="1 2" key="1">
    <citation type="submission" date="2019-11" db="EMBL/GenBank/DDBJ databases">
        <title>Whole genome sequence of Haloferax sp. MBLA0078.</title>
        <authorList>
            <person name="Seo M.-J."/>
            <person name="Cho E.-S."/>
        </authorList>
    </citation>
    <scope>NUCLEOTIDE SEQUENCE [LARGE SCALE GENOMIC DNA]</scope>
    <source>
        <strain evidence="1 2">MBLA0078</strain>
    </source>
</reference>
<accession>A0A6A8GBN1</accession>
<dbReference type="PANTHER" id="PTHR10151:SF120">
    <property type="entry name" value="BIS(5'-ADENOSYL)-TRIPHOSPHATASE"/>
    <property type="match status" value="1"/>
</dbReference>
<dbReference type="AlphaFoldDB" id="A0A6A8GBN1"/>
<keyword evidence="2" id="KW-1185">Reference proteome</keyword>
<dbReference type="Proteomes" id="UP000443423">
    <property type="component" value="Unassembled WGS sequence"/>
</dbReference>
<dbReference type="EMBL" id="WKJQ01000002">
    <property type="protein sequence ID" value="MRW98165.1"/>
    <property type="molecule type" value="Genomic_DNA"/>
</dbReference>
<gene>
    <name evidence="1" type="ORF">GJR99_16485</name>
</gene>